<dbReference type="SUPFAM" id="SSF52151">
    <property type="entry name" value="FabD/lysophospholipase-like"/>
    <property type="match status" value="1"/>
</dbReference>
<dbReference type="AlphaFoldDB" id="A0A5E6QS61"/>
<dbReference type="NCBIfam" id="TIGR03131">
    <property type="entry name" value="malonate_mdcH"/>
    <property type="match status" value="1"/>
</dbReference>
<dbReference type="PIRSF" id="PIRSF000446">
    <property type="entry name" value="Mct"/>
    <property type="match status" value="1"/>
</dbReference>
<evidence type="ECO:0000256" key="6">
    <source>
        <dbReference type="PIRNR" id="PIRNR000446"/>
    </source>
</evidence>
<dbReference type="Gene3D" id="3.30.70.250">
    <property type="entry name" value="Malonyl-CoA ACP transacylase, ACP-binding"/>
    <property type="match status" value="1"/>
</dbReference>
<evidence type="ECO:0000256" key="4">
    <source>
        <dbReference type="ARBA" id="ARBA00023315"/>
    </source>
</evidence>
<dbReference type="Gene3D" id="3.40.366.10">
    <property type="entry name" value="Malonyl-Coenzyme A Acyl Carrier Protein, domain 2"/>
    <property type="match status" value="1"/>
</dbReference>
<keyword evidence="3 6" id="KW-0808">Transferase</keyword>
<evidence type="ECO:0000256" key="7">
    <source>
        <dbReference type="PIRSR" id="PIRSR000446-1"/>
    </source>
</evidence>
<dbReference type="InterPro" id="IPR001227">
    <property type="entry name" value="Ac_transferase_dom_sf"/>
</dbReference>
<dbReference type="EMBL" id="CABVHF010000001">
    <property type="protein sequence ID" value="VVM58098.1"/>
    <property type="molecule type" value="Genomic_DNA"/>
</dbReference>
<dbReference type="SMART" id="SM00827">
    <property type="entry name" value="PKS_AT"/>
    <property type="match status" value="1"/>
</dbReference>
<dbReference type="InterPro" id="IPR016036">
    <property type="entry name" value="Malonyl_transacylase_ACP-bd"/>
</dbReference>
<reference evidence="9 10" key="1">
    <citation type="submission" date="2019-09" db="EMBL/GenBank/DDBJ databases">
        <authorList>
            <person name="Chandra G."/>
            <person name="Truman W A."/>
        </authorList>
    </citation>
    <scope>NUCLEOTIDE SEQUENCE [LARGE SCALE GENOMIC DNA]</scope>
    <source>
        <strain evidence="9">PS631</strain>
    </source>
</reference>
<evidence type="ECO:0000256" key="2">
    <source>
        <dbReference type="ARBA" id="ARBA00018953"/>
    </source>
</evidence>
<dbReference type="InterPro" id="IPR050858">
    <property type="entry name" value="Mal-CoA-ACP_Trans/PKS_FabD"/>
</dbReference>
<dbReference type="GO" id="GO:0006633">
    <property type="term" value="P:fatty acid biosynthetic process"/>
    <property type="evidence" value="ECO:0007669"/>
    <property type="project" value="TreeGrafter"/>
</dbReference>
<gene>
    <name evidence="9" type="primary">fabD_1</name>
    <name evidence="9" type="ORF">PS631_01177</name>
</gene>
<dbReference type="RefSeq" id="WP_150569603.1">
    <property type="nucleotide sequence ID" value="NZ_CABVHF010000001.1"/>
</dbReference>
<comment type="catalytic activity">
    <reaction evidence="5 6">
        <text>holo-[ACP] + malonyl-CoA = malonyl-[ACP] + CoA</text>
        <dbReference type="Rhea" id="RHEA:41792"/>
        <dbReference type="Rhea" id="RHEA-COMP:9623"/>
        <dbReference type="Rhea" id="RHEA-COMP:9685"/>
        <dbReference type="ChEBI" id="CHEBI:57287"/>
        <dbReference type="ChEBI" id="CHEBI:57384"/>
        <dbReference type="ChEBI" id="CHEBI:64479"/>
        <dbReference type="ChEBI" id="CHEBI:78449"/>
        <dbReference type="EC" id="2.3.1.39"/>
    </reaction>
</comment>
<evidence type="ECO:0000259" key="8">
    <source>
        <dbReference type="SMART" id="SM00827"/>
    </source>
</evidence>
<dbReference type="InterPro" id="IPR016035">
    <property type="entry name" value="Acyl_Trfase/lysoPLipase"/>
</dbReference>
<accession>A0A5E6QS61</accession>
<dbReference type="PANTHER" id="PTHR42681:SF1">
    <property type="entry name" value="MALONYL-COA-ACYL CARRIER PROTEIN TRANSACYLASE, MITOCHONDRIAL"/>
    <property type="match status" value="1"/>
</dbReference>
<name>A0A5E6QS61_PSEFL</name>
<feature type="active site" evidence="7">
    <location>
        <position position="86"/>
    </location>
</feature>
<evidence type="ECO:0000256" key="1">
    <source>
        <dbReference type="ARBA" id="ARBA00013258"/>
    </source>
</evidence>
<protein>
    <recommendedName>
        <fullName evidence="2 6">Malonyl CoA-acyl carrier protein transacylase</fullName>
        <ecNumber evidence="1 6">2.3.1.39</ecNumber>
    </recommendedName>
</protein>
<comment type="similarity">
    <text evidence="6">Belongs to the fabD family.</text>
</comment>
<dbReference type="GO" id="GO:0004314">
    <property type="term" value="F:[acyl-carrier-protein] S-malonyltransferase activity"/>
    <property type="evidence" value="ECO:0007669"/>
    <property type="project" value="UniProtKB-EC"/>
</dbReference>
<feature type="domain" description="Malonyl-CoA:ACP transacylase (MAT)" evidence="8">
    <location>
        <begin position="6"/>
        <end position="303"/>
    </location>
</feature>
<dbReference type="GO" id="GO:0005829">
    <property type="term" value="C:cytosol"/>
    <property type="evidence" value="ECO:0007669"/>
    <property type="project" value="TreeGrafter"/>
</dbReference>
<feature type="active site" evidence="7">
    <location>
        <position position="192"/>
    </location>
</feature>
<evidence type="ECO:0000256" key="3">
    <source>
        <dbReference type="ARBA" id="ARBA00022679"/>
    </source>
</evidence>
<evidence type="ECO:0000256" key="5">
    <source>
        <dbReference type="ARBA" id="ARBA00048462"/>
    </source>
</evidence>
<dbReference type="EC" id="2.3.1.39" evidence="1 6"/>
<dbReference type="InterPro" id="IPR017554">
    <property type="entry name" value="Malonate_deCOase_MdcHsu"/>
</dbReference>
<dbReference type="Proteomes" id="UP000399692">
    <property type="component" value="Unassembled WGS sequence"/>
</dbReference>
<dbReference type="InterPro" id="IPR014043">
    <property type="entry name" value="Acyl_transferase_dom"/>
</dbReference>
<dbReference type="PANTHER" id="PTHR42681">
    <property type="entry name" value="MALONYL-COA-ACYL CARRIER PROTEIN TRANSACYLASE, MITOCHONDRIAL"/>
    <property type="match status" value="1"/>
</dbReference>
<evidence type="ECO:0000313" key="10">
    <source>
        <dbReference type="Proteomes" id="UP000399692"/>
    </source>
</evidence>
<dbReference type="OrthoDB" id="9808564at2"/>
<sequence length="308" mass="32551">MSSLFAFPGQGAQRPGMLQQLPDAAVVRACVEEASDVLQQPVLQLDTAQSLASTRAVQLCLLVAGVAHARWLLERSPAPDYVAGLSIGAYPAAVIAGALTFADALRLVALRGELMQQAYPEGYGMTAIIGLDQGTVERLLQDSAQPLYLANINADNQFVIAGSDTAMAALARQALALGAGACKRLAMSVPSHCALLDAPAAELAAAFAEVPLKRPQLGYLSSTSARQLHDPEALRRDLALNMCRTVDWYGTLCNAYERGVRLLIELPPGTVLSGLARRVFNSGTVIACQGARADTLDALLRREVNASD</sequence>
<dbReference type="Pfam" id="PF00698">
    <property type="entry name" value="Acyl_transf_1"/>
    <property type="match status" value="1"/>
</dbReference>
<keyword evidence="4 6" id="KW-0012">Acyltransferase</keyword>
<dbReference type="InterPro" id="IPR024925">
    <property type="entry name" value="Malonyl_CoA-ACP_transAc"/>
</dbReference>
<proteinExistence type="inferred from homology"/>
<organism evidence="9 10">
    <name type="scientific">Pseudomonas fluorescens</name>
    <dbReference type="NCBI Taxonomy" id="294"/>
    <lineage>
        <taxon>Bacteria</taxon>
        <taxon>Pseudomonadati</taxon>
        <taxon>Pseudomonadota</taxon>
        <taxon>Gammaproteobacteria</taxon>
        <taxon>Pseudomonadales</taxon>
        <taxon>Pseudomonadaceae</taxon>
        <taxon>Pseudomonas</taxon>
    </lineage>
</organism>
<evidence type="ECO:0000313" key="9">
    <source>
        <dbReference type="EMBL" id="VVM58098.1"/>
    </source>
</evidence>
<dbReference type="SUPFAM" id="SSF55048">
    <property type="entry name" value="Probable ACP-binding domain of malonyl-CoA ACP transacylase"/>
    <property type="match status" value="1"/>
</dbReference>